<proteinExistence type="predicted"/>
<sequence>MREELSLEAPEHSLALLAFVLDVDRRQWSAHFYARLRTLTRDGVQARMSRGVADRWEHRAMEFVPFRPADVARYLLRADRMHRWAPLAPALFHLALVHVHGRTSVERAEAQVVRRL</sequence>
<evidence type="ECO:0000313" key="1">
    <source>
        <dbReference type="EMBL" id="GHB25079.1"/>
    </source>
</evidence>
<dbReference type="EMBL" id="BMVO01000026">
    <property type="protein sequence ID" value="GHB25079.1"/>
    <property type="molecule type" value="Genomic_DNA"/>
</dbReference>
<reference evidence="2" key="1">
    <citation type="journal article" date="2019" name="Int. J. Syst. Evol. Microbiol.">
        <title>The Global Catalogue of Microorganisms (GCM) 10K type strain sequencing project: providing services to taxonomists for standard genome sequencing and annotation.</title>
        <authorList>
            <consortium name="The Broad Institute Genomics Platform"/>
            <consortium name="The Broad Institute Genome Sequencing Center for Infectious Disease"/>
            <person name="Wu L."/>
            <person name="Ma J."/>
        </authorList>
    </citation>
    <scope>NUCLEOTIDE SEQUENCE [LARGE SCALE GENOMIC DNA]</scope>
    <source>
        <strain evidence="2">JCM 4737</strain>
    </source>
</reference>
<name>A0ABQ3E6S7_9ACTN</name>
<dbReference type="Proteomes" id="UP000599437">
    <property type="component" value="Unassembled WGS sequence"/>
</dbReference>
<organism evidence="1 2">
    <name type="scientific">Streptomyces chryseus</name>
    <dbReference type="NCBI Taxonomy" id="68186"/>
    <lineage>
        <taxon>Bacteria</taxon>
        <taxon>Bacillati</taxon>
        <taxon>Actinomycetota</taxon>
        <taxon>Actinomycetes</taxon>
        <taxon>Kitasatosporales</taxon>
        <taxon>Streptomycetaceae</taxon>
        <taxon>Streptomyces</taxon>
    </lineage>
</organism>
<accession>A0ABQ3E6S7</accession>
<evidence type="ECO:0000313" key="2">
    <source>
        <dbReference type="Proteomes" id="UP000599437"/>
    </source>
</evidence>
<comment type="caution">
    <text evidence="1">The sequence shown here is derived from an EMBL/GenBank/DDBJ whole genome shotgun (WGS) entry which is preliminary data.</text>
</comment>
<dbReference type="RefSeq" id="WP_229868545.1">
    <property type="nucleotide sequence ID" value="NZ_BMVT01000033.1"/>
</dbReference>
<keyword evidence="2" id="KW-1185">Reference proteome</keyword>
<protein>
    <submittedName>
        <fullName evidence="1">Uncharacterized protein</fullName>
    </submittedName>
</protein>
<gene>
    <name evidence="1" type="ORF">GCM10010346_55900</name>
</gene>